<feature type="compositionally biased region" description="Polar residues" evidence="5">
    <location>
        <begin position="365"/>
        <end position="384"/>
    </location>
</feature>
<dbReference type="PROSITE" id="PS00028">
    <property type="entry name" value="ZINC_FINGER_C2H2_1"/>
    <property type="match status" value="1"/>
</dbReference>
<evidence type="ECO:0000256" key="1">
    <source>
        <dbReference type="ARBA" id="ARBA00022723"/>
    </source>
</evidence>
<dbReference type="GO" id="GO:0005634">
    <property type="term" value="C:nucleus"/>
    <property type="evidence" value="ECO:0007669"/>
    <property type="project" value="TreeGrafter"/>
</dbReference>
<dbReference type="AlphaFoldDB" id="A0A8H6FUE7"/>
<keyword evidence="1" id="KW-0479">Metal-binding</keyword>
<feature type="region of interest" description="Disordered" evidence="5">
    <location>
        <begin position="202"/>
        <end position="226"/>
    </location>
</feature>
<sequence>MLCRGVGELAGSVGYIPSRSGLVVATIATFAGSRPVFEGKSPKPTNVVKLDSQDTPPPLHFSPAASDRERSSTAETTPIGTPRGFGAALPRKADKEKENWLAWHHKHSGFGGTSYVDSTLLDSDFEDTTFPLFNDPAPFLNMGSRTTPIDIATSSRAASPRNTQTSNLTSALQSTSGNEARPTTAMDMSGTPFKGFGGFGGATPASQHSEAQPISVNASNREKPRRESLAGSMVTGMSWGGNSVGSWIRDDIIMQGTSPFAYQSPSFHSSSYLPKLEANFMRDFSCCGMTLPSLHELLQHYEENHTDQVQPSMQKQIPIGSAVRADPKAAIAATTVDAVRSQGRAQQQHQQQQQQAESSQQGQATPQRSSTPVTPRQAQPSAQVTRGFAPMQPKIEPDDDAMGDMEMDDDFPNLQQTNYPAQNQARITQRSQFGQPASSRLPNLDINTMNMGNPLQQHQGLRNSQPTTPVSAGRNGTLYYNNPTVSSVNTPTLTTYPSAHPLQQQYYTPESSTPGTPGELEGDFLGNLGNMNMGNMQYMQSQNQGYVGFDFSNDGGGMGDYCIDEPAKRLFSLNGGFNRPQQPVQPTSATQLGDGQYSENSELAKTIREQQKLAGVPDPSADGGVPKPFHCPVIGCEKAYKNQNGLKYHKSHGHNTQTLKDNNNGTFSIVDPETLDPYPGTLGMEKHKPYRCDTCGKRYKNLNGLKYHKNHSPNCDSEIQNPYPHPTSRTDMSDMSTNEMVM</sequence>
<evidence type="ECO:0000256" key="5">
    <source>
        <dbReference type="SAM" id="MobiDB-lite"/>
    </source>
</evidence>
<feature type="compositionally biased region" description="Polar residues" evidence="5">
    <location>
        <begin position="206"/>
        <end position="219"/>
    </location>
</feature>
<keyword evidence="2" id="KW-0677">Repeat</keyword>
<feature type="region of interest" description="Disordered" evidence="5">
    <location>
        <begin position="154"/>
        <end position="183"/>
    </location>
</feature>
<organism evidence="7 8">
    <name type="scientific">Letharia columbiana</name>
    <dbReference type="NCBI Taxonomy" id="112416"/>
    <lineage>
        <taxon>Eukaryota</taxon>
        <taxon>Fungi</taxon>
        <taxon>Dikarya</taxon>
        <taxon>Ascomycota</taxon>
        <taxon>Pezizomycotina</taxon>
        <taxon>Lecanoromycetes</taxon>
        <taxon>OSLEUM clade</taxon>
        <taxon>Lecanoromycetidae</taxon>
        <taxon>Lecanorales</taxon>
        <taxon>Lecanorineae</taxon>
        <taxon>Parmeliaceae</taxon>
        <taxon>Letharia</taxon>
    </lineage>
</organism>
<protein>
    <recommendedName>
        <fullName evidence="6">C2H2-type domain-containing protein</fullName>
    </recommendedName>
</protein>
<dbReference type="GeneID" id="59288560"/>
<evidence type="ECO:0000259" key="6">
    <source>
        <dbReference type="PROSITE" id="PS00028"/>
    </source>
</evidence>
<comment type="caution">
    <text evidence="7">The sequence shown here is derived from an EMBL/GenBank/DDBJ whole genome shotgun (WGS) entry which is preliminary data.</text>
</comment>
<dbReference type="SMART" id="SM00355">
    <property type="entry name" value="ZnF_C2H2"/>
    <property type="match status" value="3"/>
</dbReference>
<dbReference type="Proteomes" id="UP000578531">
    <property type="component" value="Unassembled WGS sequence"/>
</dbReference>
<dbReference type="EMBL" id="JACCJC010000027">
    <property type="protein sequence ID" value="KAF6234972.1"/>
    <property type="molecule type" value="Genomic_DNA"/>
</dbReference>
<dbReference type="PANTHER" id="PTHR23057">
    <property type="entry name" value="JUXTAPOSED WITH ANOTHER ZINC FINGER PROTEIN 1"/>
    <property type="match status" value="1"/>
</dbReference>
<dbReference type="InterPro" id="IPR051580">
    <property type="entry name" value="ZnF-Chromatin_assoc"/>
</dbReference>
<feature type="compositionally biased region" description="Low complexity" evidence="5">
    <location>
        <begin position="340"/>
        <end position="364"/>
    </location>
</feature>
<feature type="region of interest" description="Disordered" evidence="5">
    <location>
        <begin position="337"/>
        <end position="416"/>
    </location>
</feature>
<evidence type="ECO:0000313" key="7">
    <source>
        <dbReference type="EMBL" id="KAF6234972.1"/>
    </source>
</evidence>
<feature type="region of interest" description="Disordered" evidence="5">
    <location>
        <begin position="712"/>
        <end position="742"/>
    </location>
</feature>
<feature type="compositionally biased region" description="Acidic residues" evidence="5">
    <location>
        <begin position="397"/>
        <end position="411"/>
    </location>
</feature>
<dbReference type="InterPro" id="IPR036236">
    <property type="entry name" value="Znf_C2H2_sf"/>
</dbReference>
<evidence type="ECO:0000256" key="3">
    <source>
        <dbReference type="ARBA" id="ARBA00022771"/>
    </source>
</evidence>
<dbReference type="GO" id="GO:0008270">
    <property type="term" value="F:zinc ion binding"/>
    <property type="evidence" value="ECO:0007669"/>
    <property type="project" value="UniProtKB-KW"/>
</dbReference>
<keyword evidence="4" id="KW-0862">Zinc</keyword>
<reference evidence="7 8" key="1">
    <citation type="journal article" date="2020" name="Genomics">
        <title>Complete, high-quality genomes from long-read metagenomic sequencing of two wolf lichen thalli reveals enigmatic genome architecture.</title>
        <authorList>
            <person name="McKenzie S.K."/>
            <person name="Walston R.F."/>
            <person name="Allen J.L."/>
        </authorList>
    </citation>
    <scope>NUCLEOTIDE SEQUENCE [LARGE SCALE GENOMIC DNA]</scope>
    <source>
        <strain evidence="7">WasteWater2</strain>
    </source>
</reference>
<feature type="compositionally biased region" description="Polar residues" evidence="5">
    <location>
        <begin position="727"/>
        <end position="742"/>
    </location>
</feature>
<feature type="compositionally biased region" description="Polar residues" evidence="5">
    <location>
        <begin position="154"/>
        <end position="178"/>
    </location>
</feature>
<proteinExistence type="predicted"/>
<dbReference type="SUPFAM" id="SSF57667">
    <property type="entry name" value="beta-beta-alpha zinc fingers"/>
    <property type="match status" value="1"/>
</dbReference>
<keyword evidence="3" id="KW-0863">Zinc-finger</keyword>
<dbReference type="PANTHER" id="PTHR23057:SF0">
    <property type="entry name" value="JUXTAPOSED WITH ANOTHER ZINC FINGER PROTEIN 1"/>
    <property type="match status" value="1"/>
</dbReference>
<name>A0A8H6FUE7_9LECA</name>
<dbReference type="RefSeq" id="XP_037164353.1">
    <property type="nucleotide sequence ID" value="XM_037308808.1"/>
</dbReference>
<accession>A0A8H6FUE7</accession>
<feature type="region of interest" description="Disordered" evidence="5">
    <location>
        <begin position="35"/>
        <end position="91"/>
    </location>
</feature>
<dbReference type="InterPro" id="IPR013087">
    <property type="entry name" value="Znf_C2H2_type"/>
</dbReference>
<evidence type="ECO:0000256" key="4">
    <source>
        <dbReference type="ARBA" id="ARBA00022833"/>
    </source>
</evidence>
<evidence type="ECO:0000256" key="2">
    <source>
        <dbReference type="ARBA" id="ARBA00022737"/>
    </source>
</evidence>
<keyword evidence="8" id="KW-1185">Reference proteome</keyword>
<feature type="domain" description="C2H2-type" evidence="6">
    <location>
        <begin position="631"/>
        <end position="654"/>
    </location>
</feature>
<evidence type="ECO:0000313" key="8">
    <source>
        <dbReference type="Proteomes" id="UP000578531"/>
    </source>
</evidence>
<dbReference type="OrthoDB" id="3269380at2759"/>
<gene>
    <name evidence="7" type="ORF">HO173_006902</name>
</gene>
<dbReference type="Gene3D" id="3.30.160.60">
    <property type="entry name" value="Classic Zinc Finger"/>
    <property type="match status" value="1"/>
</dbReference>